<accession>A0A8J4T190</accession>
<dbReference type="SUPFAM" id="SSF51445">
    <property type="entry name" value="(Trans)glycosidases"/>
    <property type="match status" value="1"/>
</dbReference>
<sequence length="1560" mass="173656">MTLEEKTAQLLQLTANFYEGTNVEGQITGPMEEMGITEQSVDASGSILGLSGAQAIIDVQQAYLNKSRLGIPLLFMADVVHGFKTIFPIPLAIGCSWDTELAEKSAEIAARESAVSGLHVTFAPMVDLVRDPRWGRVMESTGEDPYLNSLFSAAFVRGYQGDSLKDEPDRLAACVKHFAAYGAAEGGRDYNTVDMSERNLREYYLPAYKAALDAGVEMVMASFNTVEGIPASGNEKLMRDILRDEWGFDGVLISDWASIREMIAHGAAEDDREAAYRAIRAGVDIEMMTPCYVHHLPELIKNGEVEETLIDEAVLRILQLKEKLGLFDNPLRAADPEREREIVFSKEHRQVSYELATKSAVLLKNDNHVLPLKPEANVALIGPFAQSEDILGWWSCEGVKADAVKLGTALKERLTAGKVHMAQGSNVHTITTEQIAEALEAASKADLIVLALGEDSEMSGEGGSRTDIRLPAAQLELVKQLKAAGKPIASVIFNGRPLDLHGVFEESDAVLEAWFPGSEGGAAIADVLTGVVNPSARLTMSFPQSVGQIPSLTIQVRVTNAGERAGVETVQFPVDGSMNNLYLRFHSESGIRFVPMLGLHSDSQVSTDGSRMVWTGTAEGVGYQVIFAPTAQGVWFWDVTVNGNGEEVDVVYGQDVGNADPGASEKVVLGGEARFVFYGLFQANHTEAVKELEYQDVVQQAWDEYEAKRQENVKTGQAVSNVFPKVSLHPVIGEPVQVLSMTEEEVNSRFPAAKRHQEERADGELLAFFTDTYEHIVLKAKEMLVERPHGHILMSGNNVKLGQNVITTSSYMYGIFNSHVVVGNTNFNKMMSNARSALNIPKSSGQRIYVEVEGKFHLLTMPSLFEMGFNYVRWYYKTAEDTLIITNYTTLDTPEVHLHVKSEKGVAYRYLITNQITMNVNEYELPVHVTEQNGELSFKADRSSLSAEVYPNLEYRMRVNGAQMKVGDETELASGVNAGDASLTTLQLDSSAEWTLTIQGLLEGGQTASSTRSFEEEVAAYRTFYAEVMNGFHLSQPQKQGADELFKVNALAWWYTHNMLVHYSVPHGLEQYGGAAWGTRDVCQGPVEYFMATQKYEQVRDILKTVYSHQYEDDGNWPQWFMFDRYFKVQQEESHGDIIVWPLKVLSDYLIATKDYSILNEEVPYTVKHGFDFTDQTASVLEHAQKELEYIRSHFLHDTFLSSYGDGDWDDTLQPANAQLKQYMVSSWTVALTYQTLKQLSRALAPVKPELSSELSDMAAGVKRDFSKYMLDTDVIPGFVYMEDPAQAKLMLHPDDSETGIQYRLLPMTRSMIAELLEPEQAQSHYELIKDKLYCPDGVRLMNRPAQYDGGVSTHFKRAEQASNFGREVGLQYVHAHIRYIEAMAKLGNPDEVWNGLGVINPVGIQEAVPNADLRQSNAYFSSSDGKFNNRYAAQEQFDKLRTGEVQVKGGWRIYSSGPGIYMNQLISNALGIRQEEEDLVLDPVLPVNLDGLHFEFQFAGKKVTFVYHLSGEAVQRIVLNGKELDATRLQQPYRLGGLRVPRTALEQSLSENNVIEIYS</sequence>
<evidence type="ECO:0000259" key="10">
    <source>
        <dbReference type="Pfam" id="PF21250"/>
    </source>
</evidence>
<dbReference type="Proteomes" id="UP000702964">
    <property type="component" value="Unassembled WGS sequence"/>
</dbReference>
<dbReference type="InterPro" id="IPR033432">
    <property type="entry name" value="GH94_catalytic"/>
</dbReference>
<organism evidence="13 14">
    <name type="scientific">Phytophthora kernoviae 00238/432</name>
    <dbReference type="NCBI Taxonomy" id="1284355"/>
    <lineage>
        <taxon>Eukaryota</taxon>
        <taxon>Sar</taxon>
        <taxon>Stramenopiles</taxon>
        <taxon>Oomycota</taxon>
        <taxon>Peronosporomycetes</taxon>
        <taxon>Peronosporales</taxon>
        <taxon>Peronosporaceae</taxon>
        <taxon>Phytophthora</taxon>
    </lineage>
</organism>
<evidence type="ECO:0000313" key="14">
    <source>
        <dbReference type="Proteomes" id="UP000702964"/>
    </source>
</evidence>
<evidence type="ECO:0000256" key="4">
    <source>
        <dbReference type="ARBA" id="ARBA00022801"/>
    </source>
</evidence>
<dbReference type="PRINTS" id="PR00133">
    <property type="entry name" value="GLHYDRLASE3"/>
</dbReference>
<keyword evidence="4 6" id="KW-0378">Hydrolase</keyword>
<feature type="domain" description="Glycoside hydrolase family 3 N-terminal" evidence="7">
    <location>
        <begin position="2"/>
        <end position="320"/>
    </location>
</feature>
<proteinExistence type="inferred from homology"/>
<evidence type="ECO:0000259" key="7">
    <source>
        <dbReference type="Pfam" id="PF00933"/>
    </source>
</evidence>
<name>A0A8J4T190_9STRA</name>
<comment type="similarity">
    <text evidence="1 6">Belongs to the glycosyl hydrolase 3 family.</text>
</comment>
<feature type="domain" description="Glycoside hydrolase family 3 C-terminal" evidence="8">
    <location>
        <begin position="361"/>
        <end position="553"/>
    </location>
</feature>
<dbReference type="Pfam" id="PF00933">
    <property type="entry name" value="Glyco_hydro_3"/>
    <property type="match status" value="1"/>
</dbReference>
<dbReference type="Gene3D" id="2.60.420.10">
    <property type="entry name" value="Maltose phosphorylase, domain 3"/>
    <property type="match status" value="1"/>
</dbReference>
<dbReference type="Pfam" id="PF21270">
    <property type="entry name" value="SOGP_4th"/>
    <property type="match status" value="1"/>
</dbReference>
<evidence type="ECO:0000259" key="11">
    <source>
        <dbReference type="Pfam" id="PF21270"/>
    </source>
</evidence>
<evidence type="ECO:0000313" key="13">
    <source>
        <dbReference type="EMBL" id="KAF4325466.1"/>
    </source>
</evidence>
<gene>
    <name evidence="13" type="ORF">G195_000897</name>
</gene>
<feature type="domain" description="SOGP N-terminal" evidence="12">
    <location>
        <begin position="571"/>
        <end position="663"/>
    </location>
</feature>
<dbReference type="InterPro" id="IPR001764">
    <property type="entry name" value="Glyco_hydro_3_N"/>
</dbReference>
<dbReference type="InterPro" id="IPR008928">
    <property type="entry name" value="6-hairpin_glycosidase_sf"/>
</dbReference>
<dbReference type="Pfam" id="PF21250">
    <property type="entry name" value="SOGP_2nd"/>
    <property type="match status" value="1"/>
</dbReference>
<dbReference type="InterPro" id="IPR002772">
    <property type="entry name" value="Glyco_hydro_3_C"/>
</dbReference>
<evidence type="ECO:0000256" key="1">
    <source>
        <dbReference type="ARBA" id="ARBA00005336"/>
    </source>
</evidence>
<evidence type="ECO:0000259" key="12">
    <source>
        <dbReference type="Pfam" id="PF21958"/>
    </source>
</evidence>
<dbReference type="InterPro" id="IPR052047">
    <property type="entry name" value="GH94_Enzymes"/>
</dbReference>
<evidence type="ECO:0000259" key="9">
    <source>
        <dbReference type="Pfam" id="PF17167"/>
    </source>
</evidence>
<dbReference type="PANTHER" id="PTHR37469:SF2">
    <property type="entry name" value="CELLOBIONIC ACID PHOSPHORYLASE"/>
    <property type="match status" value="1"/>
</dbReference>
<dbReference type="PANTHER" id="PTHR37469">
    <property type="entry name" value="CELLOBIONIC ACID PHOSPHORYLASE-RELATED"/>
    <property type="match status" value="1"/>
</dbReference>
<evidence type="ECO:0000256" key="6">
    <source>
        <dbReference type="RuleBase" id="RU361161"/>
    </source>
</evidence>
<feature type="domain" description="Glycoside phosphorylase C-terminal" evidence="11">
    <location>
        <begin position="1472"/>
        <end position="1559"/>
    </location>
</feature>
<reference evidence="13" key="1">
    <citation type="journal article" date="2015" name="Genom Data">
        <title>Draft genome sequences of Phytophthora kernoviae and Phytophthora ramorum lineage EU2 from Scotland.</title>
        <authorList>
            <person name="Sambles C."/>
            <person name="Schlenzig A."/>
            <person name="O'Neill P."/>
            <person name="Grant M."/>
            <person name="Studholme D.J."/>
        </authorList>
    </citation>
    <scope>NUCLEOTIDE SEQUENCE</scope>
    <source>
        <strain evidence="13">00238/432</strain>
    </source>
</reference>
<feature type="domain" description="Glycoside phosphorylase super sandwich" evidence="10">
    <location>
        <begin position="754"/>
        <end position="1000"/>
    </location>
</feature>
<feature type="domain" description="Glycosyl hydrolase 94 catalytic" evidence="9">
    <location>
        <begin position="1137"/>
        <end position="1409"/>
    </location>
</feature>
<dbReference type="SUPFAM" id="SSF48208">
    <property type="entry name" value="Six-hairpin glycosidases"/>
    <property type="match status" value="1"/>
</dbReference>
<keyword evidence="2" id="KW-0328">Glycosyltransferase</keyword>
<dbReference type="InterPro" id="IPR048771">
    <property type="entry name" value="SOGP_2nd"/>
</dbReference>
<keyword evidence="3" id="KW-0808">Transferase</keyword>
<dbReference type="GO" id="GO:0004553">
    <property type="term" value="F:hydrolase activity, hydrolyzing O-glycosyl compounds"/>
    <property type="evidence" value="ECO:0007669"/>
    <property type="project" value="InterPro"/>
</dbReference>
<evidence type="ECO:0000256" key="5">
    <source>
        <dbReference type="ARBA" id="ARBA00023295"/>
    </source>
</evidence>
<dbReference type="InterPro" id="IPR017853">
    <property type="entry name" value="GH"/>
</dbReference>
<dbReference type="GO" id="GO:0016757">
    <property type="term" value="F:glycosyltransferase activity"/>
    <property type="evidence" value="ECO:0007669"/>
    <property type="project" value="UniProtKB-KW"/>
</dbReference>
<dbReference type="InterPro" id="IPR036881">
    <property type="entry name" value="Glyco_hydro_3_C_sf"/>
</dbReference>
<evidence type="ECO:0000256" key="2">
    <source>
        <dbReference type="ARBA" id="ARBA00022676"/>
    </source>
</evidence>
<evidence type="ECO:0000256" key="3">
    <source>
        <dbReference type="ARBA" id="ARBA00022679"/>
    </source>
</evidence>
<protein>
    <recommendedName>
        <fullName evidence="15">Beta-glucosidase</fullName>
    </recommendedName>
</protein>
<dbReference type="SUPFAM" id="SSF52279">
    <property type="entry name" value="Beta-D-glucan exohydrolase, C-terminal domain"/>
    <property type="match status" value="1"/>
</dbReference>
<dbReference type="PROSITE" id="PS00775">
    <property type="entry name" value="GLYCOSYL_HYDROL_F3"/>
    <property type="match status" value="1"/>
</dbReference>
<dbReference type="InterPro" id="IPR048773">
    <property type="entry name" value="SOGP_C"/>
</dbReference>
<keyword evidence="5 6" id="KW-0326">Glycosidase</keyword>
<dbReference type="EMBL" id="AOFI03000005">
    <property type="protein sequence ID" value="KAF4325466.1"/>
    <property type="molecule type" value="Genomic_DNA"/>
</dbReference>
<evidence type="ECO:0000259" key="8">
    <source>
        <dbReference type="Pfam" id="PF01915"/>
    </source>
</evidence>
<dbReference type="InterPro" id="IPR012341">
    <property type="entry name" value="6hp_glycosidase-like_sf"/>
</dbReference>
<dbReference type="InterPro" id="IPR019800">
    <property type="entry name" value="Glyco_hydro_3_AS"/>
</dbReference>
<dbReference type="InterPro" id="IPR053831">
    <property type="entry name" value="SOGP_N"/>
</dbReference>
<dbReference type="InterPro" id="IPR036962">
    <property type="entry name" value="Glyco_hydro_3_N_sf"/>
</dbReference>
<reference evidence="13" key="2">
    <citation type="submission" date="2020-02" db="EMBL/GenBank/DDBJ databases">
        <authorList>
            <person name="Studholme D.J."/>
        </authorList>
    </citation>
    <scope>NUCLEOTIDE SEQUENCE</scope>
    <source>
        <strain evidence="13">00238/432</strain>
    </source>
</reference>
<dbReference type="Pfam" id="PF01915">
    <property type="entry name" value="Glyco_hydro_3_C"/>
    <property type="match status" value="1"/>
</dbReference>
<evidence type="ECO:0008006" key="15">
    <source>
        <dbReference type="Google" id="ProtNLM"/>
    </source>
</evidence>
<dbReference type="GO" id="GO:0005975">
    <property type="term" value="P:carbohydrate metabolic process"/>
    <property type="evidence" value="ECO:0007669"/>
    <property type="project" value="InterPro"/>
</dbReference>
<comment type="caution">
    <text evidence="13">The sequence shown here is derived from an EMBL/GenBank/DDBJ whole genome shotgun (WGS) entry which is preliminary data.</text>
</comment>
<dbReference type="Gene3D" id="1.50.10.10">
    <property type="match status" value="1"/>
</dbReference>
<dbReference type="Gene3D" id="3.20.20.300">
    <property type="entry name" value="Glycoside hydrolase, family 3, N-terminal domain"/>
    <property type="match status" value="1"/>
</dbReference>
<dbReference type="Pfam" id="PF17167">
    <property type="entry name" value="Glyco_hydro_94"/>
    <property type="match status" value="1"/>
</dbReference>
<dbReference type="Gene3D" id="3.40.50.1700">
    <property type="entry name" value="Glycoside hydrolase family 3 C-terminal domain"/>
    <property type="match status" value="1"/>
</dbReference>
<dbReference type="Pfam" id="PF21958">
    <property type="entry name" value="SOGP_N"/>
    <property type="match status" value="1"/>
</dbReference>